<feature type="region of interest" description="Disordered" evidence="1">
    <location>
        <begin position="134"/>
        <end position="166"/>
    </location>
</feature>
<feature type="compositionally biased region" description="Basic and acidic residues" evidence="1">
    <location>
        <begin position="10"/>
        <end position="21"/>
    </location>
</feature>
<evidence type="ECO:0000256" key="1">
    <source>
        <dbReference type="SAM" id="MobiDB-lite"/>
    </source>
</evidence>
<keyword evidence="3" id="KW-1185">Reference proteome</keyword>
<name>A0A9P6CS02_9AGAR</name>
<dbReference type="Proteomes" id="UP000807469">
    <property type="component" value="Unassembled WGS sequence"/>
</dbReference>
<feature type="compositionally biased region" description="Basic and acidic residues" evidence="1">
    <location>
        <begin position="134"/>
        <end position="146"/>
    </location>
</feature>
<proteinExistence type="predicted"/>
<dbReference type="AlphaFoldDB" id="A0A9P6CS02"/>
<sequence>MFDVSNGDQRIQRTKNDRDQNIPHSTRHTAAQHPEECLRLVDGIEETEGMHSLAPSINPSSYHVAVGLSLREIMINDGYFDEKSTRAETHNTNLTTTSQAVRRFKNPQKPVHRSWKSGQCDFDLIRANAKHWNDDQKSCEGGDYDTRVPYGFHKPRKANKSAPSDS</sequence>
<gene>
    <name evidence="2" type="ORF">BDN70DRAFT_896386</name>
</gene>
<reference evidence="2" key="1">
    <citation type="submission" date="2020-11" db="EMBL/GenBank/DDBJ databases">
        <authorList>
            <consortium name="DOE Joint Genome Institute"/>
            <person name="Ahrendt S."/>
            <person name="Riley R."/>
            <person name="Andreopoulos W."/>
            <person name="Labutti K."/>
            <person name="Pangilinan J."/>
            <person name="Ruiz-Duenas F.J."/>
            <person name="Barrasa J.M."/>
            <person name="Sanchez-Garcia M."/>
            <person name="Camarero S."/>
            <person name="Miyauchi S."/>
            <person name="Serrano A."/>
            <person name="Linde D."/>
            <person name="Babiker R."/>
            <person name="Drula E."/>
            <person name="Ayuso-Fernandez I."/>
            <person name="Pacheco R."/>
            <person name="Padilla G."/>
            <person name="Ferreira P."/>
            <person name="Barriuso J."/>
            <person name="Kellner H."/>
            <person name="Castanera R."/>
            <person name="Alfaro M."/>
            <person name="Ramirez L."/>
            <person name="Pisabarro A.G."/>
            <person name="Kuo A."/>
            <person name="Tritt A."/>
            <person name="Lipzen A."/>
            <person name="He G."/>
            <person name="Yan M."/>
            <person name="Ng V."/>
            <person name="Cullen D."/>
            <person name="Martin F."/>
            <person name="Rosso M.-N."/>
            <person name="Henrissat B."/>
            <person name="Hibbett D."/>
            <person name="Martinez A.T."/>
            <person name="Grigoriev I.V."/>
        </authorList>
    </citation>
    <scope>NUCLEOTIDE SEQUENCE</scope>
    <source>
        <strain evidence="2">CIRM-BRFM 674</strain>
    </source>
</reference>
<comment type="caution">
    <text evidence="2">The sequence shown here is derived from an EMBL/GenBank/DDBJ whole genome shotgun (WGS) entry which is preliminary data.</text>
</comment>
<evidence type="ECO:0000313" key="2">
    <source>
        <dbReference type="EMBL" id="KAF9477636.1"/>
    </source>
</evidence>
<accession>A0A9P6CS02</accession>
<organism evidence="2 3">
    <name type="scientific">Pholiota conissans</name>
    <dbReference type="NCBI Taxonomy" id="109636"/>
    <lineage>
        <taxon>Eukaryota</taxon>
        <taxon>Fungi</taxon>
        <taxon>Dikarya</taxon>
        <taxon>Basidiomycota</taxon>
        <taxon>Agaricomycotina</taxon>
        <taxon>Agaricomycetes</taxon>
        <taxon>Agaricomycetidae</taxon>
        <taxon>Agaricales</taxon>
        <taxon>Agaricineae</taxon>
        <taxon>Strophariaceae</taxon>
        <taxon>Pholiota</taxon>
    </lineage>
</organism>
<dbReference type="EMBL" id="MU155255">
    <property type="protein sequence ID" value="KAF9477636.1"/>
    <property type="molecule type" value="Genomic_DNA"/>
</dbReference>
<feature type="region of interest" description="Disordered" evidence="1">
    <location>
        <begin position="1"/>
        <end position="32"/>
    </location>
</feature>
<evidence type="ECO:0000313" key="3">
    <source>
        <dbReference type="Proteomes" id="UP000807469"/>
    </source>
</evidence>
<protein>
    <submittedName>
        <fullName evidence="2">Uncharacterized protein</fullName>
    </submittedName>
</protein>